<dbReference type="PANTHER" id="PTHR40841">
    <property type="entry name" value="SIDEROPHORE TRIACETYLFUSARININE C ESTERASE"/>
    <property type="match status" value="1"/>
</dbReference>
<dbReference type="InterPro" id="IPR052558">
    <property type="entry name" value="Siderophore_Hydrolase_D"/>
</dbReference>
<dbReference type="Gene3D" id="3.40.50.1820">
    <property type="entry name" value="alpha/beta hydrolase"/>
    <property type="match status" value="1"/>
</dbReference>
<gene>
    <name evidence="4" type="ORF">IOD40_17970</name>
</gene>
<dbReference type="PANTHER" id="PTHR40841:SF2">
    <property type="entry name" value="SIDEROPHORE-DEGRADING ESTERASE (EUROFUNG)"/>
    <property type="match status" value="1"/>
</dbReference>
<keyword evidence="5" id="KW-1185">Reference proteome</keyword>
<reference evidence="4 5" key="1">
    <citation type="submission" date="2020-10" db="EMBL/GenBank/DDBJ databases">
        <title>Aquamicrobium zhengzhouensis sp. nov., a exopolysaccharide producing bacterium isolated from farmland soil.</title>
        <authorList>
            <person name="Wang X."/>
        </authorList>
    </citation>
    <scope>NUCLEOTIDE SEQUENCE [LARGE SCALE GENOMIC DNA]</scope>
    <source>
        <strain evidence="5">cd-1</strain>
    </source>
</reference>
<accession>A0ABS0SGV9</accession>
<evidence type="ECO:0000313" key="4">
    <source>
        <dbReference type="EMBL" id="MBI1622550.1"/>
    </source>
</evidence>
<sequence length="236" mass="25674">MFVATPMEVIAGSARPVLYMLDGNAAFDALTPGLLAAVPNLSIVGVGYDTNLRFDRPSRSRDYTPPRDASDPKPDPQRPERLVGGASLFVARLINELVPYAEAELSFHATTRSIWGHSLAGMCVLHTLFTRPGVFNRYIAVSPSLWWEDRLLLRREEEIAADQLGTADLLIMLGDSERRSSPEGPHWDGPAPHTLEMIERLSQRPGISVSHEIFAGAGHAATLPASLAPALAFAAR</sequence>
<evidence type="ECO:0000256" key="3">
    <source>
        <dbReference type="SAM" id="MobiDB-lite"/>
    </source>
</evidence>
<protein>
    <submittedName>
        <fullName evidence="4">Alpha/beta hydrolase</fullName>
    </submittedName>
</protein>
<dbReference type="InterPro" id="IPR029058">
    <property type="entry name" value="AB_hydrolase_fold"/>
</dbReference>
<dbReference type="GO" id="GO:0016787">
    <property type="term" value="F:hydrolase activity"/>
    <property type="evidence" value="ECO:0007669"/>
    <property type="project" value="UniProtKB-KW"/>
</dbReference>
<name>A0ABS0SGV9_9HYPH</name>
<comment type="similarity">
    <text evidence="1">Belongs to the esterase D family.</text>
</comment>
<feature type="region of interest" description="Disordered" evidence="3">
    <location>
        <begin position="55"/>
        <end position="80"/>
    </location>
</feature>
<dbReference type="EMBL" id="JADGMQ010000018">
    <property type="protein sequence ID" value="MBI1622550.1"/>
    <property type="molecule type" value="Genomic_DNA"/>
</dbReference>
<evidence type="ECO:0000256" key="1">
    <source>
        <dbReference type="ARBA" id="ARBA00005622"/>
    </source>
</evidence>
<dbReference type="Pfam" id="PF00756">
    <property type="entry name" value="Esterase"/>
    <property type="match status" value="1"/>
</dbReference>
<proteinExistence type="inferred from homology"/>
<comment type="caution">
    <text evidence="4">The sequence shown here is derived from an EMBL/GenBank/DDBJ whole genome shotgun (WGS) entry which is preliminary data.</text>
</comment>
<dbReference type="SUPFAM" id="SSF53474">
    <property type="entry name" value="alpha/beta-Hydrolases"/>
    <property type="match status" value="1"/>
</dbReference>
<dbReference type="Proteomes" id="UP000601789">
    <property type="component" value="Unassembled WGS sequence"/>
</dbReference>
<keyword evidence="2 4" id="KW-0378">Hydrolase</keyword>
<evidence type="ECO:0000313" key="5">
    <source>
        <dbReference type="Proteomes" id="UP000601789"/>
    </source>
</evidence>
<organism evidence="4 5">
    <name type="scientific">Aquamicrobium zhengzhouense</name>
    <dbReference type="NCBI Taxonomy" id="2781738"/>
    <lineage>
        <taxon>Bacteria</taxon>
        <taxon>Pseudomonadati</taxon>
        <taxon>Pseudomonadota</taxon>
        <taxon>Alphaproteobacteria</taxon>
        <taxon>Hyphomicrobiales</taxon>
        <taxon>Phyllobacteriaceae</taxon>
        <taxon>Aquamicrobium</taxon>
    </lineage>
</organism>
<dbReference type="InterPro" id="IPR000801">
    <property type="entry name" value="Esterase-like"/>
</dbReference>
<evidence type="ECO:0000256" key="2">
    <source>
        <dbReference type="ARBA" id="ARBA00022801"/>
    </source>
</evidence>